<evidence type="ECO:0000256" key="6">
    <source>
        <dbReference type="ARBA" id="ARBA00022840"/>
    </source>
</evidence>
<keyword evidence="2" id="KW-0723">Serine/threonine-protein kinase</keyword>
<dbReference type="PIRSF" id="PIRSF000654">
    <property type="entry name" value="Integrin-linked_kinase"/>
    <property type="match status" value="1"/>
</dbReference>
<dbReference type="PANTHER" id="PTHR24346">
    <property type="entry name" value="MAP/MICROTUBULE AFFINITY-REGULATING KINASE"/>
    <property type="match status" value="1"/>
</dbReference>
<dbReference type="Pfam" id="PF00069">
    <property type="entry name" value="Pkinase"/>
    <property type="match status" value="1"/>
</dbReference>
<keyword evidence="6" id="KW-0067">ATP-binding</keyword>
<dbReference type="InterPro" id="IPR011009">
    <property type="entry name" value="Kinase-like_dom_sf"/>
</dbReference>
<comment type="catalytic activity">
    <reaction evidence="8">
        <text>L-seryl-[protein] + ATP = O-phospho-L-seryl-[protein] + ADP + H(+)</text>
        <dbReference type="Rhea" id="RHEA:17989"/>
        <dbReference type="Rhea" id="RHEA-COMP:9863"/>
        <dbReference type="Rhea" id="RHEA-COMP:11604"/>
        <dbReference type="ChEBI" id="CHEBI:15378"/>
        <dbReference type="ChEBI" id="CHEBI:29999"/>
        <dbReference type="ChEBI" id="CHEBI:30616"/>
        <dbReference type="ChEBI" id="CHEBI:83421"/>
        <dbReference type="ChEBI" id="CHEBI:456216"/>
        <dbReference type="EC" id="2.7.11.1"/>
    </reaction>
</comment>
<comment type="catalytic activity">
    <reaction evidence="7">
        <text>L-threonyl-[protein] + ATP = O-phospho-L-threonyl-[protein] + ADP + H(+)</text>
        <dbReference type="Rhea" id="RHEA:46608"/>
        <dbReference type="Rhea" id="RHEA-COMP:11060"/>
        <dbReference type="Rhea" id="RHEA-COMP:11605"/>
        <dbReference type="ChEBI" id="CHEBI:15378"/>
        <dbReference type="ChEBI" id="CHEBI:30013"/>
        <dbReference type="ChEBI" id="CHEBI:30616"/>
        <dbReference type="ChEBI" id="CHEBI:61977"/>
        <dbReference type="ChEBI" id="CHEBI:456216"/>
        <dbReference type="EC" id="2.7.11.1"/>
    </reaction>
</comment>
<dbReference type="GO" id="GO:0005737">
    <property type="term" value="C:cytoplasm"/>
    <property type="evidence" value="ECO:0007669"/>
    <property type="project" value="TreeGrafter"/>
</dbReference>
<dbReference type="InterPro" id="IPR000719">
    <property type="entry name" value="Prot_kinase_dom"/>
</dbReference>
<dbReference type="GO" id="GO:0004674">
    <property type="term" value="F:protein serine/threonine kinase activity"/>
    <property type="evidence" value="ECO:0007669"/>
    <property type="project" value="UniProtKB-KW"/>
</dbReference>
<organism evidence="10 11">
    <name type="scientific">Rhinolophus ferrumequinum</name>
    <name type="common">Greater horseshoe bat</name>
    <dbReference type="NCBI Taxonomy" id="59479"/>
    <lineage>
        <taxon>Eukaryota</taxon>
        <taxon>Metazoa</taxon>
        <taxon>Chordata</taxon>
        <taxon>Craniata</taxon>
        <taxon>Vertebrata</taxon>
        <taxon>Euteleostomi</taxon>
        <taxon>Mammalia</taxon>
        <taxon>Eutheria</taxon>
        <taxon>Laurasiatheria</taxon>
        <taxon>Chiroptera</taxon>
        <taxon>Yinpterochiroptera</taxon>
        <taxon>Rhinolophoidea</taxon>
        <taxon>Rhinolophidae</taxon>
        <taxon>Rhinolophinae</taxon>
        <taxon>Rhinolophus</taxon>
    </lineage>
</organism>
<evidence type="ECO:0000256" key="4">
    <source>
        <dbReference type="ARBA" id="ARBA00022741"/>
    </source>
</evidence>
<reference evidence="10 11" key="1">
    <citation type="journal article" date="2020" name="Nature">
        <title>Six reference-quality genomes reveal evolution of bat adaptations.</title>
        <authorList>
            <person name="Jebb D."/>
            <person name="Huang Z."/>
            <person name="Pippel M."/>
            <person name="Hughes G.M."/>
            <person name="Lavrichenko K."/>
            <person name="Devanna P."/>
            <person name="Winkler S."/>
            <person name="Jermiin L.S."/>
            <person name="Skirmuntt E.C."/>
            <person name="Katzourakis A."/>
            <person name="Burkitt-Gray L."/>
            <person name="Ray D.A."/>
            <person name="Sullivan K.A.M."/>
            <person name="Roscito J.G."/>
            <person name="Kirilenko B.M."/>
            <person name="Davalos L.M."/>
            <person name="Corthals A.P."/>
            <person name="Power M.L."/>
            <person name="Jones G."/>
            <person name="Ransome R.D."/>
            <person name="Dechmann D.K.N."/>
            <person name="Locatelli A.G."/>
            <person name="Puechmaille S.J."/>
            <person name="Fedrigo O."/>
            <person name="Jarvis E.D."/>
            <person name="Hiller M."/>
            <person name="Vernes S.C."/>
            <person name="Myers E.W."/>
            <person name="Teeling E.C."/>
        </authorList>
    </citation>
    <scope>NUCLEOTIDE SEQUENCE [LARGE SCALE GENOMIC DNA]</scope>
    <source>
        <strain evidence="10">MRhiFer1</strain>
        <tissue evidence="10">Lung</tissue>
    </source>
</reference>
<dbReference type="EC" id="2.7.11.1" evidence="1"/>
<accession>A0A7J7VRA0</accession>
<comment type="caution">
    <text evidence="10">The sequence shown here is derived from an EMBL/GenBank/DDBJ whole genome shotgun (WGS) entry which is preliminary data.</text>
</comment>
<evidence type="ECO:0000256" key="1">
    <source>
        <dbReference type="ARBA" id="ARBA00012513"/>
    </source>
</evidence>
<evidence type="ECO:0000313" key="10">
    <source>
        <dbReference type="EMBL" id="KAF6327548.1"/>
    </source>
</evidence>
<dbReference type="Gene3D" id="1.10.510.10">
    <property type="entry name" value="Transferase(Phosphotransferase) domain 1"/>
    <property type="match status" value="1"/>
</dbReference>
<dbReference type="PANTHER" id="PTHR24346:SF82">
    <property type="entry name" value="KP78A-RELATED"/>
    <property type="match status" value="1"/>
</dbReference>
<dbReference type="FunFam" id="3.30.200.20:FF:000003">
    <property type="entry name" value="Non-specific serine/threonine protein kinase"/>
    <property type="match status" value="1"/>
</dbReference>
<sequence>MSHDLVAISANWEHLSGHYKLLNTIGEGTYAKMKWGQHIPTGTEVAVKIVKQQGFANLHRLLLREVSRLKALQHLNIVQLSEVIDNEEPFFLIMEHMSGGNVLDYLKTHGCKKAKEAQGVFRQLVPAMHYCHQRGIAHRELKLQNVLFNSKMNAKIADFGFSTKFSASKLSTICGSPFYAALELFLGHESDGPAVDTWRLGVMLYGVVPGTLPFKGSTWRQLGQQVLQGKYAIPFFLSLKWKTSKKN</sequence>
<evidence type="ECO:0000313" key="11">
    <source>
        <dbReference type="Proteomes" id="UP000585614"/>
    </source>
</evidence>
<evidence type="ECO:0000259" key="9">
    <source>
        <dbReference type="PROSITE" id="PS50011"/>
    </source>
</evidence>
<dbReference type="Proteomes" id="UP000585614">
    <property type="component" value="Unassembled WGS sequence"/>
</dbReference>
<keyword evidence="5" id="KW-0418">Kinase</keyword>
<dbReference type="SUPFAM" id="SSF56112">
    <property type="entry name" value="Protein kinase-like (PK-like)"/>
    <property type="match status" value="1"/>
</dbReference>
<name>A0A7J7VRA0_RHIFE</name>
<feature type="domain" description="Protein kinase" evidence="9">
    <location>
        <begin position="19"/>
        <end position="247"/>
    </location>
</feature>
<evidence type="ECO:0000256" key="2">
    <source>
        <dbReference type="ARBA" id="ARBA00022527"/>
    </source>
</evidence>
<dbReference type="GO" id="GO:0035556">
    <property type="term" value="P:intracellular signal transduction"/>
    <property type="evidence" value="ECO:0007669"/>
    <property type="project" value="TreeGrafter"/>
</dbReference>
<gene>
    <name evidence="10" type="ORF">mRhiFer1_008264</name>
</gene>
<evidence type="ECO:0000256" key="8">
    <source>
        <dbReference type="ARBA" id="ARBA00048679"/>
    </source>
</evidence>
<dbReference type="FunFam" id="1.10.510.10:FF:000571">
    <property type="entry name" value="Maternal embryonic leucine zipper kinase"/>
    <property type="match status" value="1"/>
</dbReference>
<evidence type="ECO:0000256" key="3">
    <source>
        <dbReference type="ARBA" id="ARBA00022679"/>
    </source>
</evidence>
<dbReference type="AlphaFoldDB" id="A0A7J7VRA0"/>
<evidence type="ECO:0000256" key="7">
    <source>
        <dbReference type="ARBA" id="ARBA00047899"/>
    </source>
</evidence>
<protein>
    <recommendedName>
        <fullName evidence="1">non-specific serine/threonine protein kinase</fullName>
        <ecNumber evidence="1">2.7.11.1</ecNumber>
    </recommendedName>
</protein>
<dbReference type="GO" id="GO:0005524">
    <property type="term" value="F:ATP binding"/>
    <property type="evidence" value="ECO:0007669"/>
    <property type="project" value="UniProtKB-KW"/>
</dbReference>
<dbReference type="EMBL" id="JACAGC010000012">
    <property type="protein sequence ID" value="KAF6327548.1"/>
    <property type="molecule type" value="Genomic_DNA"/>
</dbReference>
<keyword evidence="3" id="KW-0808">Transferase</keyword>
<dbReference type="PROSITE" id="PS50011">
    <property type="entry name" value="PROTEIN_KINASE_DOM"/>
    <property type="match status" value="1"/>
</dbReference>
<proteinExistence type="predicted"/>
<keyword evidence="4" id="KW-0547">Nucleotide-binding</keyword>
<evidence type="ECO:0000256" key="5">
    <source>
        <dbReference type="ARBA" id="ARBA00022777"/>
    </source>
</evidence>